<accession>A0A9J6FR31</accession>
<dbReference type="OrthoDB" id="6494207at2759"/>
<organism evidence="1 2">
    <name type="scientific">Haemaphysalis longicornis</name>
    <name type="common">Bush tick</name>
    <dbReference type="NCBI Taxonomy" id="44386"/>
    <lineage>
        <taxon>Eukaryota</taxon>
        <taxon>Metazoa</taxon>
        <taxon>Ecdysozoa</taxon>
        <taxon>Arthropoda</taxon>
        <taxon>Chelicerata</taxon>
        <taxon>Arachnida</taxon>
        <taxon>Acari</taxon>
        <taxon>Parasitiformes</taxon>
        <taxon>Ixodida</taxon>
        <taxon>Ixodoidea</taxon>
        <taxon>Ixodidae</taxon>
        <taxon>Haemaphysalinae</taxon>
        <taxon>Haemaphysalis</taxon>
    </lineage>
</organism>
<sequence length="79" mass="9506">MVRTELLELSQEINTPRIVYRIDTLPAPTYGREEVVLVPPYYCKFKPTERVWSQLKGHFARRNRVTMNLKRFCQKHSRL</sequence>
<dbReference type="EMBL" id="JABSTR010000002">
    <property type="protein sequence ID" value="KAH9364540.1"/>
    <property type="molecule type" value="Genomic_DNA"/>
</dbReference>
<gene>
    <name evidence="1" type="ORF">HPB48_022072</name>
</gene>
<dbReference type="VEuPathDB" id="VectorBase:HLOH_042543"/>
<dbReference type="AlphaFoldDB" id="A0A9J6FR31"/>
<evidence type="ECO:0000313" key="2">
    <source>
        <dbReference type="Proteomes" id="UP000821853"/>
    </source>
</evidence>
<comment type="caution">
    <text evidence="1">The sequence shown here is derived from an EMBL/GenBank/DDBJ whole genome shotgun (WGS) entry which is preliminary data.</text>
</comment>
<proteinExistence type="predicted"/>
<keyword evidence="2" id="KW-1185">Reference proteome</keyword>
<protein>
    <submittedName>
        <fullName evidence="1">Uncharacterized protein</fullName>
    </submittedName>
</protein>
<evidence type="ECO:0000313" key="1">
    <source>
        <dbReference type="EMBL" id="KAH9364540.1"/>
    </source>
</evidence>
<reference evidence="1 2" key="1">
    <citation type="journal article" date="2020" name="Cell">
        <title>Large-Scale Comparative Analyses of Tick Genomes Elucidate Their Genetic Diversity and Vector Capacities.</title>
        <authorList>
            <consortium name="Tick Genome and Microbiome Consortium (TIGMIC)"/>
            <person name="Jia N."/>
            <person name="Wang J."/>
            <person name="Shi W."/>
            <person name="Du L."/>
            <person name="Sun Y."/>
            <person name="Zhan W."/>
            <person name="Jiang J.F."/>
            <person name="Wang Q."/>
            <person name="Zhang B."/>
            <person name="Ji P."/>
            <person name="Bell-Sakyi L."/>
            <person name="Cui X.M."/>
            <person name="Yuan T.T."/>
            <person name="Jiang B.G."/>
            <person name="Yang W.F."/>
            <person name="Lam T.T."/>
            <person name="Chang Q.C."/>
            <person name="Ding S.J."/>
            <person name="Wang X.J."/>
            <person name="Zhu J.G."/>
            <person name="Ruan X.D."/>
            <person name="Zhao L."/>
            <person name="Wei J.T."/>
            <person name="Ye R.Z."/>
            <person name="Que T.C."/>
            <person name="Du C.H."/>
            <person name="Zhou Y.H."/>
            <person name="Cheng J.X."/>
            <person name="Dai P.F."/>
            <person name="Guo W.B."/>
            <person name="Han X.H."/>
            <person name="Huang E.J."/>
            <person name="Li L.F."/>
            <person name="Wei W."/>
            <person name="Gao Y.C."/>
            <person name="Liu J.Z."/>
            <person name="Shao H.Z."/>
            <person name="Wang X."/>
            <person name="Wang C.C."/>
            <person name="Yang T.C."/>
            <person name="Huo Q.B."/>
            <person name="Li W."/>
            <person name="Chen H.Y."/>
            <person name="Chen S.E."/>
            <person name="Zhou L.G."/>
            <person name="Ni X.B."/>
            <person name="Tian J.H."/>
            <person name="Sheng Y."/>
            <person name="Liu T."/>
            <person name="Pan Y.S."/>
            <person name="Xia L.Y."/>
            <person name="Li J."/>
            <person name="Zhao F."/>
            <person name="Cao W.C."/>
        </authorList>
    </citation>
    <scope>NUCLEOTIDE SEQUENCE [LARGE SCALE GENOMIC DNA]</scope>
    <source>
        <strain evidence="1">HaeL-2018</strain>
    </source>
</reference>
<name>A0A9J6FR31_HAELO</name>
<dbReference type="Proteomes" id="UP000821853">
    <property type="component" value="Chromosome 10"/>
</dbReference>